<dbReference type="CDD" id="cd16448">
    <property type="entry name" value="RING-H2"/>
    <property type="match status" value="1"/>
</dbReference>
<keyword evidence="11" id="KW-1185">Reference proteome</keyword>
<dbReference type="AlphaFoldDB" id="A0AAD2CUC6"/>
<dbReference type="GO" id="GO:0008270">
    <property type="term" value="F:zinc ion binding"/>
    <property type="evidence" value="ECO:0007669"/>
    <property type="project" value="UniProtKB-KW"/>
</dbReference>
<dbReference type="CDD" id="cd06257">
    <property type="entry name" value="DnaJ"/>
    <property type="match status" value="1"/>
</dbReference>
<dbReference type="InterPro" id="IPR013083">
    <property type="entry name" value="Znf_RING/FYVE/PHD"/>
</dbReference>
<evidence type="ECO:0000259" key="8">
    <source>
        <dbReference type="PROSITE" id="PS50076"/>
    </source>
</evidence>
<dbReference type="InterPro" id="IPR001841">
    <property type="entry name" value="Znf_RING"/>
</dbReference>
<dbReference type="Gene3D" id="3.30.40.10">
    <property type="entry name" value="Zinc/RING finger domain, C3HC4 (zinc finger)"/>
    <property type="match status" value="1"/>
</dbReference>
<evidence type="ECO:0000259" key="9">
    <source>
        <dbReference type="PROSITE" id="PS50089"/>
    </source>
</evidence>
<feature type="compositionally biased region" description="Basic and acidic residues" evidence="7">
    <location>
        <begin position="164"/>
        <end position="175"/>
    </location>
</feature>
<keyword evidence="5" id="KW-0862">Zinc</keyword>
<dbReference type="PANTHER" id="PTHR45188:SF2">
    <property type="entry name" value="DNAJ HOMOLOG SUBFAMILY C MEMBER 7"/>
    <property type="match status" value="1"/>
</dbReference>
<dbReference type="PANTHER" id="PTHR45188">
    <property type="entry name" value="DNAJ PROTEIN P58IPK HOMOLOG"/>
    <property type="match status" value="1"/>
</dbReference>
<evidence type="ECO:0000256" key="5">
    <source>
        <dbReference type="ARBA" id="ARBA00022833"/>
    </source>
</evidence>
<dbReference type="InterPro" id="IPR036869">
    <property type="entry name" value="J_dom_sf"/>
</dbReference>
<dbReference type="InterPro" id="IPR017907">
    <property type="entry name" value="Znf_RING_CS"/>
</dbReference>
<evidence type="ECO:0000256" key="1">
    <source>
        <dbReference type="ARBA" id="ARBA00022723"/>
    </source>
</evidence>
<name>A0AAD2CUC6_9STRA</name>
<proteinExistence type="predicted"/>
<sequence length="663" mass="74969">MGLEEDHVISDQRYHGHFECVICQSIVDLDCLVTTTCSHAFCRQCLKFWLETDKTTCPTCSRDLLYSSNATSSSHDSKSYMMIGCKSVMVQPLSKDQPLAYRLLKSINVKCPLRKTLGCTWSGDYGDLQNHLLSADHDALEQQSPSSPAQQTPDSESPVQMDAEENKAQEQKRQLEKKISLASSLKEEANGQFGTQHYREATSLYSKAISVLSPFESESKEDTGKGSPKTTSTDLIALLTTLYSNRAAAYLQLQEYHKSLEDCDHILKKLDSTNVKVFVRACRAAIQLGQLDLAQKYVQQGLSQKTQNPVLQKEQRRLAQMTQWTAMGTKQLSSQQYATAKSCYSNLIKEAPAAIPFLLGAAQADLGLGLTDSALRLTKRVLTQHAQNPQGCWVRGQAVFLMGDLKVGLKLLQEALRLDPDSAEIKNSFKAAKKVEQSIEGAKKKMFSRNFQEAVDLLTSCVDIYKPLPPKSPLYANLLTQRAQAYLRLKEYKNCLKDCSLVLYAQEYNIPTWLIRFQAHHGLEDHETAMEEIKDLLRRLPQEEQLQKAYVKADFLLRKQKRVDFYELLGVSSLASEMEIKKAYKRKALELHPDKLPPGSSEEVQKKGQQQFQLLGEGLEILCDDFMRKLYDEGYDPEAIRERVEAAKQAAHQHRGYNPHHHY</sequence>
<dbReference type="InterPro" id="IPR011990">
    <property type="entry name" value="TPR-like_helical_dom_sf"/>
</dbReference>
<dbReference type="EMBL" id="CAKOGP040001112">
    <property type="protein sequence ID" value="CAJ1942004.1"/>
    <property type="molecule type" value="Genomic_DNA"/>
</dbReference>
<dbReference type="SMART" id="SM00271">
    <property type="entry name" value="DnaJ"/>
    <property type="match status" value="1"/>
</dbReference>
<evidence type="ECO:0000313" key="11">
    <source>
        <dbReference type="Proteomes" id="UP001295423"/>
    </source>
</evidence>
<dbReference type="InterPro" id="IPR019734">
    <property type="entry name" value="TPR_rpt"/>
</dbReference>
<gene>
    <name evidence="10" type="ORF">CYCCA115_LOCUS7730</name>
</gene>
<accession>A0AAD2CUC6</accession>
<evidence type="ECO:0000256" key="2">
    <source>
        <dbReference type="ARBA" id="ARBA00022737"/>
    </source>
</evidence>
<keyword evidence="3 6" id="KW-0863">Zinc-finger</keyword>
<evidence type="ECO:0000256" key="4">
    <source>
        <dbReference type="ARBA" id="ARBA00022803"/>
    </source>
</evidence>
<feature type="domain" description="RING-type" evidence="9">
    <location>
        <begin position="20"/>
        <end position="61"/>
    </location>
</feature>
<feature type="domain" description="J" evidence="8">
    <location>
        <begin position="564"/>
        <end position="635"/>
    </location>
</feature>
<evidence type="ECO:0000256" key="6">
    <source>
        <dbReference type="PROSITE-ProRule" id="PRU00175"/>
    </source>
</evidence>
<dbReference type="PRINTS" id="PR00625">
    <property type="entry name" value="JDOMAIN"/>
</dbReference>
<dbReference type="PROSITE" id="PS50076">
    <property type="entry name" value="DNAJ_2"/>
    <property type="match status" value="1"/>
</dbReference>
<keyword evidence="1" id="KW-0479">Metal-binding</keyword>
<evidence type="ECO:0008006" key="12">
    <source>
        <dbReference type="Google" id="ProtNLM"/>
    </source>
</evidence>
<dbReference type="SUPFAM" id="SSF46565">
    <property type="entry name" value="Chaperone J-domain"/>
    <property type="match status" value="1"/>
</dbReference>
<dbReference type="PROSITE" id="PS00518">
    <property type="entry name" value="ZF_RING_1"/>
    <property type="match status" value="1"/>
</dbReference>
<evidence type="ECO:0000313" key="10">
    <source>
        <dbReference type="EMBL" id="CAJ1942004.1"/>
    </source>
</evidence>
<evidence type="ECO:0000256" key="7">
    <source>
        <dbReference type="SAM" id="MobiDB-lite"/>
    </source>
</evidence>
<dbReference type="Pfam" id="PF13639">
    <property type="entry name" value="zf-RING_2"/>
    <property type="match status" value="1"/>
</dbReference>
<dbReference type="SMART" id="SM00028">
    <property type="entry name" value="TPR"/>
    <property type="match status" value="6"/>
</dbReference>
<feature type="compositionally biased region" description="Low complexity" evidence="7">
    <location>
        <begin position="142"/>
        <end position="155"/>
    </location>
</feature>
<evidence type="ECO:0000256" key="3">
    <source>
        <dbReference type="ARBA" id="ARBA00022771"/>
    </source>
</evidence>
<dbReference type="Gene3D" id="1.25.40.10">
    <property type="entry name" value="Tetratricopeptide repeat domain"/>
    <property type="match status" value="3"/>
</dbReference>
<dbReference type="InterPro" id="IPR001623">
    <property type="entry name" value="DnaJ_domain"/>
</dbReference>
<dbReference type="Pfam" id="PF00226">
    <property type="entry name" value="DnaJ"/>
    <property type="match status" value="1"/>
</dbReference>
<dbReference type="GO" id="GO:0005737">
    <property type="term" value="C:cytoplasm"/>
    <property type="evidence" value="ECO:0007669"/>
    <property type="project" value="UniProtKB-ARBA"/>
</dbReference>
<dbReference type="SMART" id="SM00184">
    <property type="entry name" value="RING"/>
    <property type="match status" value="1"/>
</dbReference>
<dbReference type="SUPFAM" id="SSF57850">
    <property type="entry name" value="RING/U-box"/>
    <property type="match status" value="1"/>
</dbReference>
<reference evidence="10" key="1">
    <citation type="submission" date="2023-08" db="EMBL/GenBank/DDBJ databases">
        <authorList>
            <person name="Audoor S."/>
            <person name="Bilcke G."/>
        </authorList>
    </citation>
    <scope>NUCLEOTIDE SEQUENCE</scope>
</reference>
<comment type="caution">
    <text evidence="10">The sequence shown here is derived from an EMBL/GenBank/DDBJ whole genome shotgun (WGS) entry which is preliminary data.</text>
</comment>
<organism evidence="10 11">
    <name type="scientific">Cylindrotheca closterium</name>
    <dbReference type="NCBI Taxonomy" id="2856"/>
    <lineage>
        <taxon>Eukaryota</taxon>
        <taxon>Sar</taxon>
        <taxon>Stramenopiles</taxon>
        <taxon>Ochrophyta</taxon>
        <taxon>Bacillariophyta</taxon>
        <taxon>Bacillariophyceae</taxon>
        <taxon>Bacillariophycidae</taxon>
        <taxon>Bacillariales</taxon>
        <taxon>Bacillariaceae</taxon>
        <taxon>Cylindrotheca</taxon>
    </lineage>
</organism>
<dbReference type="Proteomes" id="UP001295423">
    <property type="component" value="Unassembled WGS sequence"/>
</dbReference>
<keyword evidence="4" id="KW-0802">TPR repeat</keyword>
<dbReference type="Gene3D" id="1.10.287.110">
    <property type="entry name" value="DnaJ domain"/>
    <property type="match status" value="1"/>
</dbReference>
<protein>
    <recommendedName>
        <fullName evidence="12">Anaphase-promoting complex subunit 11</fullName>
    </recommendedName>
</protein>
<keyword evidence="2" id="KW-0677">Repeat</keyword>
<feature type="region of interest" description="Disordered" evidence="7">
    <location>
        <begin position="139"/>
        <end position="175"/>
    </location>
</feature>
<dbReference type="SUPFAM" id="SSF48452">
    <property type="entry name" value="TPR-like"/>
    <property type="match status" value="2"/>
</dbReference>
<dbReference type="PROSITE" id="PS50089">
    <property type="entry name" value="ZF_RING_2"/>
    <property type="match status" value="1"/>
</dbReference>